<dbReference type="SUPFAM" id="SSF55874">
    <property type="entry name" value="ATPase domain of HSP90 chaperone/DNA topoisomerase II/histidine kinase"/>
    <property type="match status" value="1"/>
</dbReference>
<evidence type="ECO:0000256" key="1">
    <source>
        <dbReference type="ARBA" id="ARBA00000085"/>
    </source>
</evidence>
<dbReference type="Proteomes" id="UP001595776">
    <property type="component" value="Unassembled WGS sequence"/>
</dbReference>
<keyword evidence="6 12" id="KW-0812">Transmembrane</keyword>
<evidence type="ECO:0000256" key="5">
    <source>
        <dbReference type="ARBA" id="ARBA00022679"/>
    </source>
</evidence>
<evidence type="ECO:0000256" key="2">
    <source>
        <dbReference type="ARBA" id="ARBA00004370"/>
    </source>
</evidence>
<keyword evidence="5" id="KW-0808">Transferase</keyword>
<dbReference type="Pfam" id="PF02518">
    <property type="entry name" value="HATPase_c"/>
    <property type="match status" value="1"/>
</dbReference>
<proteinExistence type="predicted"/>
<evidence type="ECO:0000256" key="6">
    <source>
        <dbReference type="ARBA" id="ARBA00022692"/>
    </source>
</evidence>
<evidence type="ECO:0000259" key="14">
    <source>
        <dbReference type="PROSITE" id="PS50885"/>
    </source>
</evidence>
<reference evidence="16" key="1">
    <citation type="journal article" date="2019" name="Int. J. Syst. Evol. Microbiol.">
        <title>The Global Catalogue of Microorganisms (GCM) 10K type strain sequencing project: providing services to taxonomists for standard genome sequencing and annotation.</title>
        <authorList>
            <consortium name="The Broad Institute Genomics Platform"/>
            <consortium name="The Broad Institute Genome Sequencing Center for Infectious Disease"/>
            <person name="Wu L."/>
            <person name="Ma J."/>
        </authorList>
    </citation>
    <scope>NUCLEOTIDE SEQUENCE [LARGE SCALE GENOMIC DNA]</scope>
    <source>
        <strain evidence="16">CGMCC 1.15304</strain>
    </source>
</reference>
<feature type="domain" description="HAMP" evidence="14">
    <location>
        <begin position="267"/>
        <end position="322"/>
    </location>
</feature>
<dbReference type="InterPro" id="IPR003660">
    <property type="entry name" value="HAMP_dom"/>
</dbReference>
<evidence type="ECO:0000256" key="11">
    <source>
        <dbReference type="SAM" id="MobiDB-lite"/>
    </source>
</evidence>
<dbReference type="InterPro" id="IPR036890">
    <property type="entry name" value="HATPase_C_sf"/>
</dbReference>
<dbReference type="EC" id="2.7.13.3" evidence="3"/>
<dbReference type="CDD" id="cd00082">
    <property type="entry name" value="HisKA"/>
    <property type="match status" value="1"/>
</dbReference>
<name>A0ABV8UE81_9PROT</name>
<dbReference type="EMBL" id="JBHSCR010000014">
    <property type="protein sequence ID" value="MFC4348769.1"/>
    <property type="molecule type" value="Genomic_DNA"/>
</dbReference>
<organism evidence="15 16">
    <name type="scientific">Kordiimonas lipolytica</name>
    <dbReference type="NCBI Taxonomy" id="1662421"/>
    <lineage>
        <taxon>Bacteria</taxon>
        <taxon>Pseudomonadati</taxon>
        <taxon>Pseudomonadota</taxon>
        <taxon>Alphaproteobacteria</taxon>
        <taxon>Kordiimonadales</taxon>
        <taxon>Kordiimonadaceae</taxon>
        <taxon>Kordiimonas</taxon>
    </lineage>
</organism>
<keyword evidence="8 12" id="KW-1133">Transmembrane helix</keyword>
<dbReference type="SUPFAM" id="SSF47384">
    <property type="entry name" value="Homodimeric domain of signal transducing histidine kinase"/>
    <property type="match status" value="1"/>
</dbReference>
<dbReference type="Gene3D" id="3.30.565.10">
    <property type="entry name" value="Histidine kinase-like ATPase, C-terminal domain"/>
    <property type="match status" value="1"/>
</dbReference>
<dbReference type="InterPro" id="IPR003594">
    <property type="entry name" value="HATPase_dom"/>
</dbReference>
<sequence length="556" mass="61998">MTDTEQKRKSASSRRDRAKQSARPRHYSRGLSPLMVRIMVVNAIALIILVGGVLYLNQFRDNLIAERVNTLTVQARIIAGALGESAAGGPEAVDIDLAPARQILTRLVGPTDNRARLFATDGRMIADSRFLAGDKRLIEEELPALDAQVSLLDQMEDAVHRLLDSITEDIEAPPSVDRPGMRGEDFIEVMAALEGETMTQIRVREDGRYIVNIAVPVQRFRRILGVMLLTSQTDDIDAIVRQEQMLTVRVFLGALVLTMLLSFFLGRTLVRPIRVLARSAERVRQAIGREENIPEFAERMDEIGDLSRSLSDMTQALYNQIDRVEQFAADVAHEIKNPLSSMRSALETLSMTDKPDVQAKLFAILRDDVKRIDRLITDISNASRLEAELTRAQTEPVDLAVMLGVLVESYKTAHTNGEVEVVYDDYESNVFMVAGVEARLGQVWRNLIDNAISFSPEGAKVKVTLERQDRWVIVMIEDEGPGLPEGAEEKIFSRFYSERPDKEDFGKHSGLGLAISRQVVEAHSGVIRAENRTENHTGENATILGARFIVELPMSA</sequence>
<feature type="compositionally biased region" description="Basic and acidic residues" evidence="11">
    <location>
        <begin position="1"/>
        <end position="19"/>
    </location>
</feature>
<dbReference type="PROSITE" id="PS50885">
    <property type="entry name" value="HAMP"/>
    <property type="match status" value="1"/>
</dbReference>
<dbReference type="Pfam" id="PF13756">
    <property type="entry name" value="Stimulus_sens_1"/>
    <property type="match status" value="1"/>
</dbReference>
<dbReference type="SMART" id="SM00387">
    <property type="entry name" value="HATPase_c"/>
    <property type="match status" value="1"/>
</dbReference>
<evidence type="ECO:0000256" key="8">
    <source>
        <dbReference type="ARBA" id="ARBA00022989"/>
    </source>
</evidence>
<dbReference type="PROSITE" id="PS50109">
    <property type="entry name" value="HIS_KIN"/>
    <property type="match status" value="1"/>
</dbReference>
<dbReference type="InterPro" id="IPR004358">
    <property type="entry name" value="Sig_transdc_His_kin-like_C"/>
</dbReference>
<dbReference type="PRINTS" id="PR00344">
    <property type="entry name" value="BCTRLSENSOR"/>
</dbReference>
<feature type="region of interest" description="Disordered" evidence="11">
    <location>
        <begin position="1"/>
        <end position="26"/>
    </location>
</feature>
<keyword evidence="4" id="KW-0597">Phosphoprotein</keyword>
<dbReference type="PANTHER" id="PTHR45436">
    <property type="entry name" value="SENSOR HISTIDINE KINASE YKOH"/>
    <property type="match status" value="1"/>
</dbReference>
<feature type="transmembrane region" description="Helical" evidence="12">
    <location>
        <begin position="250"/>
        <end position="270"/>
    </location>
</feature>
<comment type="catalytic activity">
    <reaction evidence="1">
        <text>ATP + protein L-histidine = ADP + protein N-phospho-L-histidine.</text>
        <dbReference type="EC" id="2.7.13.3"/>
    </reaction>
</comment>
<dbReference type="RefSeq" id="WP_068143307.1">
    <property type="nucleotide sequence ID" value="NZ_JBHSCR010000014.1"/>
</dbReference>
<dbReference type="Pfam" id="PF00512">
    <property type="entry name" value="HisKA"/>
    <property type="match status" value="1"/>
</dbReference>
<keyword evidence="9" id="KW-0902">Two-component regulatory system</keyword>
<feature type="transmembrane region" description="Helical" evidence="12">
    <location>
        <begin position="34"/>
        <end position="56"/>
    </location>
</feature>
<comment type="subcellular location">
    <subcellularLocation>
        <location evidence="2">Membrane</location>
    </subcellularLocation>
</comment>
<evidence type="ECO:0000256" key="3">
    <source>
        <dbReference type="ARBA" id="ARBA00012438"/>
    </source>
</evidence>
<accession>A0ABV8UE81</accession>
<evidence type="ECO:0000256" key="12">
    <source>
        <dbReference type="SAM" id="Phobius"/>
    </source>
</evidence>
<dbReference type="InterPro" id="IPR025919">
    <property type="entry name" value="Stimulus_sens_dom"/>
</dbReference>
<dbReference type="CDD" id="cd06225">
    <property type="entry name" value="HAMP"/>
    <property type="match status" value="1"/>
</dbReference>
<evidence type="ECO:0000256" key="9">
    <source>
        <dbReference type="ARBA" id="ARBA00023012"/>
    </source>
</evidence>
<dbReference type="InterPro" id="IPR025908">
    <property type="entry name" value="Sensor_TM1"/>
</dbReference>
<dbReference type="Gene3D" id="1.10.287.130">
    <property type="match status" value="1"/>
</dbReference>
<evidence type="ECO:0000259" key="13">
    <source>
        <dbReference type="PROSITE" id="PS50109"/>
    </source>
</evidence>
<evidence type="ECO:0000313" key="16">
    <source>
        <dbReference type="Proteomes" id="UP001595776"/>
    </source>
</evidence>
<protein>
    <recommendedName>
        <fullName evidence="3">histidine kinase</fullName>
        <ecNumber evidence="3">2.7.13.3</ecNumber>
    </recommendedName>
</protein>
<dbReference type="Pfam" id="PF00672">
    <property type="entry name" value="HAMP"/>
    <property type="match status" value="1"/>
</dbReference>
<evidence type="ECO:0000256" key="7">
    <source>
        <dbReference type="ARBA" id="ARBA00022777"/>
    </source>
</evidence>
<dbReference type="Gene3D" id="6.10.340.10">
    <property type="match status" value="1"/>
</dbReference>
<dbReference type="InterPro" id="IPR036097">
    <property type="entry name" value="HisK_dim/P_sf"/>
</dbReference>
<gene>
    <name evidence="15" type="ORF">ACFO5Q_13025</name>
</gene>
<comment type="caution">
    <text evidence="15">The sequence shown here is derived from an EMBL/GenBank/DDBJ whole genome shotgun (WGS) entry which is preliminary data.</text>
</comment>
<dbReference type="SMART" id="SM00388">
    <property type="entry name" value="HisKA"/>
    <property type="match status" value="1"/>
</dbReference>
<feature type="domain" description="Histidine kinase" evidence="13">
    <location>
        <begin position="330"/>
        <end position="556"/>
    </location>
</feature>
<evidence type="ECO:0000313" key="15">
    <source>
        <dbReference type="EMBL" id="MFC4348769.1"/>
    </source>
</evidence>
<keyword evidence="7" id="KW-0418">Kinase</keyword>
<dbReference type="Pfam" id="PF13755">
    <property type="entry name" value="Sensor_TM1"/>
    <property type="match status" value="1"/>
</dbReference>
<dbReference type="InterPro" id="IPR003661">
    <property type="entry name" value="HisK_dim/P_dom"/>
</dbReference>
<keyword evidence="16" id="KW-1185">Reference proteome</keyword>
<keyword evidence="10 12" id="KW-0472">Membrane</keyword>
<dbReference type="InterPro" id="IPR050428">
    <property type="entry name" value="TCS_sensor_his_kinase"/>
</dbReference>
<dbReference type="InterPro" id="IPR005467">
    <property type="entry name" value="His_kinase_dom"/>
</dbReference>
<dbReference type="PANTHER" id="PTHR45436:SF5">
    <property type="entry name" value="SENSOR HISTIDINE KINASE TRCS"/>
    <property type="match status" value="1"/>
</dbReference>
<evidence type="ECO:0000256" key="10">
    <source>
        <dbReference type="ARBA" id="ARBA00023136"/>
    </source>
</evidence>
<evidence type="ECO:0000256" key="4">
    <source>
        <dbReference type="ARBA" id="ARBA00022553"/>
    </source>
</evidence>